<comment type="caution">
    <text evidence="2">The sequence shown here is derived from an EMBL/GenBank/DDBJ whole genome shotgun (WGS) entry which is preliminary data.</text>
</comment>
<dbReference type="EMBL" id="QRBI01000143">
    <property type="protein sequence ID" value="RMC00723.1"/>
    <property type="molecule type" value="Genomic_DNA"/>
</dbReference>
<dbReference type="InterPro" id="IPR050462">
    <property type="entry name" value="Retroviral_Gag-Pol_poly"/>
</dbReference>
<keyword evidence="3" id="KW-1185">Reference proteome</keyword>
<evidence type="ECO:0000256" key="1">
    <source>
        <dbReference type="SAM" id="MobiDB-lite"/>
    </source>
</evidence>
<dbReference type="GO" id="GO:0016032">
    <property type="term" value="P:viral process"/>
    <property type="evidence" value="ECO:0007669"/>
    <property type="project" value="InterPro"/>
</dbReference>
<feature type="region of interest" description="Disordered" evidence="1">
    <location>
        <begin position="86"/>
        <end position="114"/>
    </location>
</feature>
<evidence type="ECO:0008006" key="4">
    <source>
        <dbReference type="Google" id="ProtNLM"/>
    </source>
</evidence>
<dbReference type="AlphaFoldDB" id="A0A3M0JII6"/>
<sequence>MGGVARGVGFVKAPLTVSEVRNFKKELGNLVEDPIGVSNQVDQFLGPNTYTWEELNSILKILFSPEEMRMIRTVEMQIWKRENRMGLPGDSKLPVVDPRWNPNREEDRRNMEDY</sequence>
<gene>
    <name evidence="2" type="ORF">DUI87_22750</name>
</gene>
<dbReference type="PANTHER" id="PTHR33166">
    <property type="entry name" value="GAG_P30 DOMAIN-CONTAINING PROTEIN"/>
    <property type="match status" value="1"/>
</dbReference>
<dbReference type="InterPro" id="IPR008919">
    <property type="entry name" value="Retrov_capsid_N"/>
</dbReference>
<dbReference type="OrthoDB" id="9049599at2759"/>
<proteinExistence type="predicted"/>
<evidence type="ECO:0000313" key="2">
    <source>
        <dbReference type="EMBL" id="RMC00723.1"/>
    </source>
</evidence>
<dbReference type="Proteomes" id="UP000269221">
    <property type="component" value="Unassembled WGS sequence"/>
</dbReference>
<dbReference type="Gene3D" id="1.10.375.10">
    <property type="entry name" value="Human Immunodeficiency Virus Type 1 Capsid Protein"/>
    <property type="match status" value="1"/>
</dbReference>
<organism evidence="2 3">
    <name type="scientific">Hirundo rustica rustica</name>
    <dbReference type="NCBI Taxonomy" id="333673"/>
    <lineage>
        <taxon>Eukaryota</taxon>
        <taxon>Metazoa</taxon>
        <taxon>Chordata</taxon>
        <taxon>Craniata</taxon>
        <taxon>Vertebrata</taxon>
        <taxon>Euteleostomi</taxon>
        <taxon>Archelosauria</taxon>
        <taxon>Archosauria</taxon>
        <taxon>Dinosauria</taxon>
        <taxon>Saurischia</taxon>
        <taxon>Theropoda</taxon>
        <taxon>Coelurosauria</taxon>
        <taxon>Aves</taxon>
        <taxon>Neognathae</taxon>
        <taxon>Neoaves</taxon>
        <taxon>Telluraves</taxon>
        <taxon>Australaves</taxon>
        <taxon>Passeriformes</taxon>
        <taxon>Sylvioidea</taxon>
        <taxon>Hirundinidae</taxon>
        <taxon>Hirundo</taxon>
    </lineage>
</organism>
<dbReference type="SUPFAM" id="SSF47943">
    <property type="entry name" value="Retrovirus capsid protein, N-terminal core domain"/>
    <property type="match status" value="1"/>
</dbReference>
<protein>
    <recommendedName>
        <fullName evidence="4">Core shell protein Gag P30 domain-containing protein</fullName>
    </recommendedName>
</protein>
<reference evidence="2 3" key="1">
    <citation type="submission" date="2018-07" db="EMBL/GenBank/DDBJ databases">
        <title>A high quality draft genome assembly of the barn swallow (H. rustica rustica).</title>
        <authorList>
            <person name="Formenti G."/>
            <person name="Chiara M."/>
            <person name="Poveda L."/>
            <person name="Francoijs K.-J."/>
            <person name="Bonisoli-Alquati A."/>
            <person name="Canova L."/>
            <person name="Gianfranceschi L."/>
            <person name="Horner D.S."/>
            <person name="Saino N."/>
        </authorList>
    </citation>
    <scope>NUCLEOTIDE SEQUENCE [LARGE SCALE GENOMIC DNA]</scope>
    <source>
        <strain evidence="2">Chelidonia</strain>
        <tissue evidence="2">Blood</tissue>
    </source>
</reference>
<feature type="compositionally biased region" description="Basic and acidic residues" evidence="1">
    <location>
        <begin position="102"/>
        <end position="114"/>
    </location>
</feature>
<accession>A0A3M0JII6</accession>
<evidence type="ECO:0000313" key="3">
    <source>
        <dbReference type="Proteomes" id="UP000269221"/>
    </source>
</evidence>
<name>A0A3M0JII6_HIRRU</name>